<reference evidence="6 7" key="1">
    <citation type="submission" date="2016-05" db="EMBL/GenBank/DDBJ databases">
        <title>Paenibacillus sp. 1ZS3-15 nov., isolated from the rhizosphere soil.</title>
        <authorList>
            <person name="Zhang X.X."/>
            <person name="Zhang J."/>
        </authorList>
    </citation>
    <scope>NUCLEOTIDE SEQUENCE [LARGE SCALE GENOMIC DNA]</scope>
    <source>
        <strain evidence="6 7">1ZS3-15</strain>
    </source>
</reference>
<dbReference type="Pfam" id="PF01547">
    <property type="entry name" value="SBP_bac_1"/>
    <property type="match status" value="1"/>
</dbReference>
<keyword evidence="5" id="KW-0449">Lipoprotein</keyword>
<dbReference type="InterPro" id="IPR050490">
    <property type="entry name" value="Bact_solute-bd_prot1"/>
</dbReference>
<dbReference type="SUPFAM" id="SSF53850">
    <property type="entry name" value="Periplasmic binding protein-like II"/>
    <property type="match status" value="1"/>
</dbReference>
<sequence>MSNKKVQSLTVASVLTLAMITGCSSNNDTSSSPSAASTASAAATKQPTVTLKMAVLETYPGVTLDNKTTHYIEEKTNTKLDITVIPSGDLENKLQVMLASGDKPDIIQLSTDTLEMKLTKSNVLLPLNNYFDKAPNLKKFGDGGLWDIMKHSDNNVYTIPIRGSAIDNIPIYRKDWLDKVGLKVPTTLDEYYAVADAFTNKDPDGNGKKDTYALSAYTAGGNVDLASMDMVFSAFGTLPGNWILQDGKLVPGAVAPGALDALKFLNKMYKEKMIDPEFITDNAARFKDKVIKGTVGAPVYRYFLMDTSNINNYYTPLKQNNPNAEFVEGGILKGPQQNGIGYRMLTQRGWLKTAITKDSKNIDAAIRVLDFLTSDEGNMYENYGEKGKDYTMDNNIVKPLIKDEEIKAAGIGQLKLAFNFMYNHTSQRFQELYKFAHTIGYRNPADGLVIEDNSKATELSQFTSLQFTKMILNDGPIDDLYKDFVTEYYKRGGTDYTKAMNDAYLAKTKK</sequence>
<dbReference type="EMBL" id="LYPB01000090">
    <property type="protein sequence ID" value="OAS14380.1"/>
    <property type="molecule type" value="Genomic_DNA"/>
</dbReference>
<evidence type="ECO:0008006" key="8">
    <source>
        <dbReference type="Google" id="ProtNLM"/>
    </source>
</evidence>
<dbReference type="AlphaFoldDB" id="A0A197ZZL6"/>
<evidence type="ECO:0000256" key="4">
    <source>
        <dbReference type="ARBA" id="ARBA00023139"/>
    </source>
</evidence>
<dbReference type="InterPro" id="IPR006059">
    <property type="entry name" value="SBP"/>
</dbReference>
<dbReference type="PANTHER" id="PTHR43649">
    <property type="entry name" value="ARABINOSE-BINDING PROTEIN-RELATED"/>
    <property type="match status" value="1"/>
</dbReference>
<evidence type="ECO:0000256" key="1">
    <source>
        <dbReference type="ARBA" id="ARBA00022475"/>
    </source>
</evidence>
<protein>
    <recommendedName>
        <fullName evidence="8">ABC transporter substrate-binding protein</fullName>
    </recommendedName>
</protein>
<organism evidence="6 7">
    <name type="scientific">Paenibacillus oryzisoli</name>
    <dbReference type="NCBI Taxonomy" id="1850517"/>
    <lineage>
        <taxon>Bacteria</taxon>
        <taxon>Bacillati</taxon>
        <taxon>Bacillota</taxon>
        <taxon>Bacilli</taxon>
        <taxon>Bacillales</taxon>
        <taxon>Paenibacillaceae</taxon>
        <taxon>Paenibacillus</taxon>
    </lineage>
</organism>
<dbReference type="PANTHER" id="PTHR43649:SF33">
    <property type="entry name" value="POLYGALACTURONAN_RHAMNOGALACTURONAN-BINDING PROTEIN YTCQ"/>
    <property type="match status" value="1"/>
</dbReference>
<comment type="caution">
    <text evidence="6">The sequence shown here is derived from an EMBL/GenBank/DDBJ whole genome shotgun (WGS) entry which is preliminary data.</text>
</comment>
<evidence type="ECO:0000313" key="6">
    <source>
        <dbReference type="EMBL" id="OAS14380.1"/>
    </source>
</evidence>
<keyword evidence="7" id="KW-1185">Reference proteome</keyword>
<evidence type="ECO:0000256" key="3">
    <source>
        <dbReference type="ARBA" id="ARBA00023136"/>
    </source>
</evidence>
<dbReference type="OrthoDB" id="9787283at2"/>
<keyword evidence="3" id="KW-0472">Membrane</keyword>
<evidence type="ECO:0000256" key="2">
    <source>
        <dbReference type="ARBA" id="ARBA00022729"/>
    </source>
</evidence>
<evidence type="ECO:0000256" key="5">
    <source>
        <dbReference type="ARBA" id="ARBA00023288"/>
    </source>
</evidence>
<dbReference type="STRING" id="1850517.A8708_13380"/>
<proteinExistence type="predicted"/>
<keyword evidence="1" id="KW-1003">Cell membrane</keyword>
<evidence type="ECO:0000313" key="7">
    <source>
        <dbReference type="Proteomes" id="UP000078454"/>
    </source>
</evidence>
<dbReference type="PROSITE" id="PS51257">
    <property type="entry name" value="PROKAR_LIPOPROTEIN"/>
    <property type="match status" value="1"/>
</dbReference>
<dbReference type="Gene3D" id="3.40.190.10">
    <property type="entry name" value="Periplasmic binding protein-like II"/>
    <property type="match status" value="2"/>
</dbReference>
<accession>A0A197ZZL6</accession>
<keyword evidence="4" id="KW-0564">Palmitate</keyword>
<dbReference type="RefSeq" id="WP_068669942.1">
    <property type="nucleotide sequence ID" value="NZ_LYPB01000090.1"/>
</dbReference>
<keyword evidence="2" id="KW-0732">Signal</keyword>
<gene>
    <name evidence="6" type="ORF">A8708_13380</name>
</gene>
<name>A0A197ZZL6_9BACL</name>
<dbReference type="Proteomes" id="UP000078454">
    <property type="component" value="Unassembled WGS sequence"/>
</dbReference>